<reference evidence="7" key="2">
    <citation type="submission" date="2025-09" db="UniProtKB">
        <authorList>
            <consortium name="Ensembl"/>
        </authorList>
    </citation>
    <scope>IDENTIFICATION</scope>
</reference>
<evidence type="ECO:0000256" key="6">
    <source>
        <dbReference type="SAM" id="MobiDB-lite"/>
    </source>
</evidence>
<dbReference type="Ensembl" id="ENSCCRT00000082995.2">
    <property type="protein sequence ID" value="ENSCCRP00000076558.2"/>
    <property type="gene ID" value="ENSCCRG00000078254.1"/>
</dbReference>
<reference evidence="7" key="1">
    <citation type="submission" date="2025-08" db="UniProtKB">
        <authorList>
            <consortium name="Ensembl"/>
        </authorList>
    </citation>
    <scope>IDENTIFICATION</scope>
</reference>
<protein>
    <submittedName>
        <fullName evidence="7">Transmembrane protein 102</fullName>
    </submittedName>
</protein>
<organism evidence="7 8">
    <name type="scientific">Cyprinus carpio carpio</name>
    <dbReference type="NCBI Taxonomy" id="630221"/>
    <lineage>
        <taxon>Eukaryota</taxon>
        <taxon>Metazoa</taxon>
        <taxon>Chordata</taxon>
        <taxon>Craniata</taxon>
        <taxon>Vertebrata</taxon>
        <taxon>Euteleostomi</taxon>
        <taxon>Actinopterygii</taxon>
        <taxon>Neopterygii</taxon>
        <taxon>Teleostei</taxon>
        <taxon>Ostariophysi</taxon>
        <taxon>Cypriniformes</taxon>
        <taxon>Cyprinidae</taxon>
        <taxon>Cyprininae</taxon>
        <taxon>Cyprinus</taxon>
    </lineage>
</organism>
<evidence type="ECO:0000256" key="4">
    <source>
        <dbReference type="ARBA" id="ARBA00022989"/>
    </source>
</evidence>
<dbReference type="AlphaFoldDB" id="A0A8C1EF27"/>
<evidence type="ECO:0000313" key="8">
    <source>
        <dbReference type="Proteomes" id="UP001108240"/>
    </source>
</evidence>
<dbReference type="Pfam" id="PF04241">
    <property type="entry name" value="DUF423"/>
    <property type="match status" value="1"/>
</dbReference>
<evidence type="ECO:0000256" key="2">
    <source>
        <dbReference type="ARBA" id="ARBA00006208"/>
    </source>
</evidence>
<sequence length="134" mass="13368">MNVSSLVQRVAGLSGALAVAAGAYGAHGFRHSEASDYQRELYDTANKYHIYHSLALLGAARCRKPALVMLNGDAHECRGPACAGGGEAGVRGGLPLGHDSGAAVGSGAGAGAAGAGGVRGPDRTRGAHGQRLHL</sequence>
<evidence type="ECO:0000256" key="5">
    <source>
        <dbReference type="ARBA" id="ARBA00023136"/>
    </source>
</evidence>
<dbReference type="GO" id="GO:0016020">
    <property type="term" value="C:membrane"/>
    <property type="evidence" value="ECO:0007669"/>
    <property type="project" value="UniProtKB-SubCell"/>
</dbReference>
<comment type="subcellular location">
    <subcellularLocation>
        <location evidence="1">Membrane</location>
        <topology evidence="1">Multi-pass membrane protein</topology>
    </subcellularLocation>
</comment>
<name>A0A8C1EF27_CYPCA</name>
<evidence type="ECO:0000256" key="3">
    <source>
        <dbReference type="ARBA" id="ARBA00022692"/>
    </source>
</evidence>
<dbReference type="InterPro" id="IPR006696">
    <property type="entry name" value="DUF423"/>
</dbReference>
<keyword evidence="4" id="KW-1133">Transmembrane helix</keyword>
<proteinExistence type="inferred from homology"/>
<dbReference type="PANTHER" id="PTHR43461:SF1">
    <property type="entry name" value="TRANSMEMBRANE PROTEIN 256"/>
    <property type="match status" value="1"/>
</dbReference>
<dbReference type="GeneTree" id="ENSGT01050000244976"/>
<feature type="region of interest" description="Disordered" evidence="6">
    <location>
        <begin position="112"/>
        <end position="134"/>
    </location>
</feature>
<dbReference type="PANTHER" id="PTHR43461">
    <property type="entry name" value="TRANSMEMBRANE PROTEIN 256"/>
    <property type="match status" value="1"/>
</dbReference>
<keyword evidence="5" id="KW-0472">Membrane</keyword>
<keyword evidence="3" id="KW-0812">Transmembrane</keyword>
<evidence type="ECO:0000256" key="1">
    <source>
        <dbReference type="ARBA" id="ARBA00004141"/>
    </source>
</evidence>
<evidence type="ECO:0000313" key="7">
    <source>
        <dbReference type="Ensembl" id="ENSCCRP00000076558.2"/>
    </source>
</evidence>
<accession>A0A8C1EF27</accession>
<comment type="similarity">
    <text evidence="2">Belongs to the TMEM256 family.</text>
</comment>
<keyword evidence="8" id="KW-1185">Reference proteome</keyword>
<dbReference type="Proteomes" id="UP001108240">
    <property type="component" value="Unplaced"/>
</dbReference>